<protein>
    <submittedName>
        <fullName evidence="1">13983_t:CDS:1</fullName>
    </submittedName>
</protein>
<sequence>MPFGFCNALGTFQKLMDKILRECNETFAIIYLDDINIYSSLFKDHLEHLKIVFHKLKEAELKLNLEKCTFLKSEINYLGYIINKEKSKTLYLDYKPCHPQIAIY</sequence>
<keyword evidence="2" id="KW-1185">Reference proteome</keyword>
<dbReference type="EMBL" id="CAJVPU010000189">
    <property type="protein sequence ID" value="CAG8443213.1"/>
    <property type="molecule type" value="Genomic_DNA"/>
</dbReference>
<gene>
    <name evidence="1" type="ORF">DHETER_LOCUS399</name>
</gene>
<dbReference type="Proteomes" id="UP000789702">
    <property type="component" value="Unassembled WGS sequence"/>
</dbReference>
<evidence type="ECO:0000313" key="1">
    <source>
        <dbReference type="EMBL" id="CAG8443213.1"/>
    </source>
</evidence>
<organism evidence="1 2">
    <name type="scientific">Dentiscutata heterogama</name>
    <dbReference type="NCBI Taxonomy" id="1316150"/>
    <lineage>
        <taxon>Eukaryota</taxon>
        <taxon>Fungi</taxon>
        <taxon>Fungi incertae sedis</taxon>
        <taxon>Mucoromycota</taxon>
        <taxon>Glomeromycotina</taxon>
        <taxon>Glomeromycetes</taxon>
        <taxon>Diversisporales</taxon>
        <taxon>Gigasporaceae</taxon>
        <taxon>Dentiscutata</taxon>
    </lineage>
</organism>
<proteinExistence type="predicted"/>
<name>A0ACA9JZ02_9GLOM</name>
<accession>A0ACA9JZ02</accession>
<evidence type="ECO:0000313" key="2">
    <source>
        <dbReference type="Proteomes" id="UP000789702"/>
    </source>
</evidence>
<comment type="caution">
    <text evidence="1">The sequence shown here is derived from an EMBL/GenBank/DDBJ whole genome shotgun (WGS) entry which is preliminary data.</text>
</comment>
<reference evidence="1" key="1">
    <citation type="submission" date="2021-06" db="EMBL/GenBank/DDBJ databases">
        <authorList>
            <person name="Kallberg Y."/>
            <person name="Tangrot J."/>
            <person name="Rosling A."/>
        </authorList>
    </citation>
    <scope>NUCLEOTIDE SEQUENCE</scope>
    <source>
        <strain evidence="1">IL203A</strain>
    </source>
</reference>